<dbReference type="EMBL" id="CP157940">
    <property type="protein sequence ID" value="XBS54931.1"/>
    <property type="molecule type" value="Genomic_DNA"/>
</dbReference>
<evidence type="ECO:0000313" key="2">
    <source>
        <dbReference type="EMBL" id="XBS54931.1"/>
    </source>
</evidence>
<organism evidence="2">
    <name type="scientific">Lacrimispora sp. BS-2</name>
    <dbReference type="NCBI Taxonomy" id="3151850"/>
    <lineage>
        <taxon>Bacteria</taxon>
        <taxon>Bacillati</taxon>
        <taxon>Bacillota</taxon>
        <taxon>Clostridia</taxon>
        <taxon>Lachnospirales</taxon>
        <taxon>Lachnospiraceae</taxon>
        <taxon>Lacrimispora</taxon>
    </lineage>
</organism>
<reference evidence="2" key="1">
    <citation type="submission" date="2024-06" db="EMBL/GenBank/DDBJ databases">
        <title>Lacrimispora cavernae sp. nov., a novel anaerobe isolated from bat guano pile inside a cave.</title>
        <authorList>
            <person name="Miller S.L."/>
            <person name="Lu N."/>
            <person name="King J."/>
            <person name="Sankaranarayanan K."/>
            <person name="Lawson P.A."/>
        </authorList>
    </citation>
    <scope>NUCLEOTIDE SEQUENCE</scope>
    <source>
        <strain evidence="2">BS-2</strain>
    </source>
</reference>
<dbReference type="Pfam" id="PF10080">
    <property type="entry name" value="FtrD-like"/>
    <property type="match status" value="1"/>
</dbReference>
<dbReference type="InterPro" id="IPR018758">
    <property type="entry name" value="FtrD-like"/>
</dbReference>
<gene>
    <name evidence="2" type="ORF">ABFV83_03805</name>
</gene>
<dbReference type="RefSeq" id="WP_349947618.1">
    <property type="nucleotide sequence ID" value="NZ_CP157940.1"/>
</dbReference>
<evidence type="ECO:0000259" key="1">
    <source>
        <dbReference type="Pfam" id="PF10080"/>
    </source>
</evidence>
<feature type="domain" description="Membrane iron-sulfur containing protein FtrD-like" evidence="1">
    <location>
        <begin position="75"/>
        <end position="177"/>
    </location>
</feature>
<name>A0AAU7PTN9_9FIRM</name>
<protein>
    <submittedName>
        <fullName evidence="2">DUF2318 domain-containing protein</fullName>
    </submittedName>
</protein>
<proteinExistence type="predicted"/>
<accession>A0AAU7PTN9</accession>
<sequence>MLQKFQNGYEKKNGKQRSGLPMRLAVLMIAAAALTACSSREKAEESEPARAAAESTQKAGNGEALVIPVKDISSTAQFYSVDVDGTQMEVVAVKAPDGTIRTAFNTCQVCYDSGRGYYKQEGDVLVCQNCRNRFPMDRVEVEAGGCNPWPIFDKEKTVTDESITISYDFLKESKEIFANWKASY</sequence>
<dbReference type="AlphaFoldDB" id="A0AAU7PTN9"/>